<accession>A0AAN7D0K5</accession>
<gene>
    <name evidence="1" type="ORF">C7999DRAFT_11717</name>
</gene>
<dbReference type="AlphaFoldDB" id="A0AAN7D0K5"/>
<evidence type="ECO:0000313" key="1">
    <source>
        <dbReference type="EMBL" id="KAK4250512.1"/>
    </source>
</evidence>
<reference evidence="1" key="1">
    <citation type="journal article" date="2023" name="Mol. Phylogenet. Evol.">
        <title>Genome-scale phylogeny and comparative genomics of the fungal order Sordariales.</title>
        <authorList>
            <person name="Hensen N."/>
            <person name="Bonometti L."/>
            <person name="Westerberg I."/>
            <person name="Brannstrom I.O."/>
            <person name="Guillou S."/>
            <person name="Cros-Aarteil S."/>
            <person name="Calhoun S."/>
            <person name="Haridas S."/>
            <person name="Kuo A."/>
            <person name="Mondo S."/>
            <person name="Pangilinan J."/>
            <person name="Riley R."/>
            <person name="LaButti K."/>
            <person name="Andreopoulos B."/>
            <person name="Lipzen A."/>
            <person name="Chen C."/>
            <person name="Yan M."/>
            <person name="Daum C."/>
            <person name="Ng V."/>
            <person name="Clum A."/>
            <person name="Steindorff A."/>
            <person name="Ohm R.A."/>
            <person name="Martin F."/>
            <person name="Silar P."/>
            <person name="Natvig D.O."/>
            <person name="Lalanne C."/>
            <person name="Gautier V."/>
            <person name="Ament-Velasquez S.L."/>
            <person name="Kruys A."/>
            <person name="Hutchinson M.I."/>
            <person name="Powell A.J."/>
            <person name="Barry K."/>
            <person name="Miller A.N."/>
            <person name="Grigoriev I.V."/>
            <person name="Debuchy R."/>
            <person name="Gladieux P."/>
            <person name="Hiltunen Thoren M."/>
            <person name="Johannesson H."/>
        </authorList>
    </citation>
    <scope>NUCLEOTIDE SEQUENCE</scope>
    <source>
        <strain evidence="1">CBS 359.72</strain>
    </source>
</reference>
<reference evidence="1" key="2">
    <citation type="submission" date="2023-05" db="EMBL/GenBank/DDBJ databases">
        <authorList>
            <consortium name="Lawrence Berkeley National Laboratory"/>
            <person name="Steindorff A."/>
            <person name="Hensen N."/>
            <person name="Bonometti L."/>
            <person name="Westerberg I."/>
            <person name="Brannstrom I.O."/>
            <person name="Guillou S."/>
            <person name="Cros-Aarteil S."/>
            <person name="Calhoun S."/>
            <person name="Haridas S."/>
            <person name="Kuo A."/>
            <person name="Mondo S."/>
            <person name="Pangilinan J."/>
            <person name="Riley R."/>
            <person name="Labutti K."/>
            <person name="Andreopoulos B."/>
            <person name="Lipzen A."/>
            <person name="Chen C."/>
            <person name="Yanf M."/>
            <person name="Daum C."/>
            <person name="Ng V."/>
            <person name="Clum A."/>
            <person name="Ohm R."/>
            <person name="Martin F."/>
            <person name="Silar P."/>
            <person name="Natvig D."/>
            <person name="Lalanne C."/>
            <person name="Gautier V."/>
            <person name="Ament-Velasquez S.L."/>
            <person name="Kruys A."/>
            <person name="Hutchinson M.I."/>
            <person name="Powell A.J."/>
            <person name="Barry K."/>
            <person name="Miller A.N."/>
            <person name="Grigoriev I.V."/>
            <person name="Debuchy R."/>
            <person name="Gladieux P."/>
            <person name="Thoren M.H."/>
            <person name="Johannesson H."/>
        </authorList>
    </citation>
    <scope>NUCLEOTIDE SEQUENCE</scope>
    <source>
        <strain evidence="1">CBS 359.72</strain>
    </source>
</reference>
<proteinExistence type="predicted"/>
<dbReference type="EMBL" id="MU857613">
    <property type="protein sequence ID" value="KAK4250512.1"/>
    <property type="molecule type" value="Genomic_DNA"/>
</dbReference>
<name>A0AAN7D0K5_9PEZI</name>
<sequence>VLACIPFHKPLPALGNRFAKYVLMPGSQVKVDDEEPIWMGLRPLIPIESRLPHAREDPCSFRTRLIDPLAGSDVDVALESSGMLSSGDLRFDDTQCVSVGRWTARFKANSEISTSPDSEHEQANETAATKNLDPHLFSAAANEAASQDDEGLETIRSAAVKNARRLTVAPVSGRECQDWPLIRKTLSDITTDPCTFPNNDNGVTDGNMEAMNMPFWDLPRRPKRLASRAGDAIPDDMSIISDASLIPTYYPSDIMKQQQQRPRQRARLIKRLIRAKARAARQTVRELRRSCRDAVEHVFVEPTAAAAVHGGTKCLAVGSMY</sequence>
<keyword evidence="2" id="KW-1185">Reference proteome</keyword>
<evidence type="ECO:0000313" key="2">
    <source>
        <dbReference type="Proteomes" id="UP001303647"/>
    </source>
</evidence>
<comment type="caution">
    <text evidence="1">The sequence shown here is derived from an EMBL/GenBank/DDBJ whole genome shotgun (WGS) entry which is preliminary data.</text>
</comment>
<dbReference type="Proteomes" id="UP001303647">
    <property type="component" value="Unassembled WGS sequence"/>
</dbReference>
<feature type="non-terminal residue" evidence="1">
    <location>
        <position position="1"/>
    </location>
</feature>
<organism evidence="1 2">
    <name type="scientific">Corynascus novoguineensis</name>
    <dbReference type="NCBI Taxonomy" id="1126955"/>
    <lineage>
        <taxon>Eukaryota</taxon>
        <taxon>Fungi</taxon>
        <taxon>Dikarya</taxon>
        <taxon>Ascomycota</taxon>
        <taxon>Pezizomycotina</taxon>
        <taxon>Sordariomycetes</taxon>
        <taxon>Sordariomycetidae</taxon>
        <taxon>Sordariales</taxon>
        <taxon>Chaetomiaceae</taxon>
        <taxon>Corynascus</taxon>
    </lineage>
</organism>
<protein>
    <submittedName>
        <fullName evidence="1">Uncharacterized protein</fullName>
    </submittedName>
</protein>